<organism evidence="1 2">
    <name type="scientific">Candidatus Nitrotoga arctica</name>
    <dbReference type="NCBI Taxonomy" id="453162"/>
    <lineage>
        <taxon>Bacteria</taxon>
        <taxon>Pseudomonadati</taxon>
        <taxon>Pseudomonadota</taxon>
        <taxon>Betaproteobacteria</taxon>
        <taxon>Nitrosomonadales</taxon>
        <taxon>Gallionellaceae</taxon>
        <taxon>Candidatus Nitrotoga</taxon>
    </lineage>
</organism>
<accession>A0ABN8AIA4</accession>
<gene>
    <name evidence="1" type="ORF">NTG6680_0288</name>
</gene>
<protein>
    <submittedName>
        <fullName evidence="1">Uncharacterized protein</fullName>
    </submittedName>
</protein>
<sequence>MSNATIKNSKKFVNGNTQEFINTEFIKIQEYIKKKIDSQASRFEDALIHYGYVEADIVESAVITIEKGMTKQDFNDAFMRWVHQDELRALLCVSHSMHNRSKKRFQSRDLSSALISLDCADAFFELARVEKTPAQREELKESIFRDARKEMSSRGAMARLANDPRQTAKKYVKDCWLVWQEEPERYKGKTDFATEMLKQEQCRSLKSQVKITGWCREWEKSHSAG</sequence>
<dbReference type="Proteomes" id="UP000839052">
    <property type="component" value="Chromosome"/>
</dbReference>
<dbReference type="RefSeq" id="WP_239795633.1">
    <property type="nucleotide sequence ID" value="NZ_OU912926.1"/>
</dbReference>
<proteinExistence type="predicted"/>
<keyword evidence="2" id="KW-1185">Reference proteome</keyword>
<dbReference type="EMBL" id="OU912926">
    <property type="protein sequence ID" value="CAG9931541.1"/>
    <property type="molecule type" value="Genomic_DNA"/>
</dbReference>
<evidence type="ECO:0000313" key="1">
    <source>
        <dbReference type="EMBL" id="CAG9931541.1"/>
    </source>
</evidence>
<reference evidence="1 2" key="1">
    <citation type="submission" date="2021-10" db="EMBL/GenBank/DDBJ databases">
        <authorList>
            <person name="Koch H."/>
        </authorList>
    </citation>
    <scope>NUCLEOTIDE SEQUENCE [LARGE SCALE GENOMIC DNA]</scope>
    <source>
        <strain evidence="1">6680</strain>
    </source>
</reference>
<name>A0ABN8AIA4_9PROT</name>
<evidence type="ECO:0000313" key="2">
    <source>
        <dbReference type="Proteomes" id="UP000839052"/>
    </source>
</evidence>